<protein>
    <submittedName>
        <fullName evidence="1">Uncharacterized protein</fullName>
    </submittedName>
</protein>
<evidence type="ECO:0000313" key="1">
    <source>
        <dbReference type="EMBL" id="RXH83309.1"/>
    </source>
</evidence>
<name>A0A498IJH4_MALDO</name>
<sequence>MNTKCRTHLNWRTRLQIVVGGVAALFLDVHSQPQEFSSQRSRIAVQEYLLLFNEPPRLHGSGMRKHYVPAWGSDPGVYHRLNISACCLVDE</sequence>
<reference evidence="1 2" key="1">
    <citation type="submission" date="2018-10" db="EMBL/GenBank/DDBJ databases">
        <title>A high-quality apple genome assembly.</title>
        <authorList>
            <person name="Hu J."/>
        </authorList>
    </citation>
    <scope>NUCLEOTIDE SEQUENCE [LARGE SCALE GENOMIC DNA]</scope>
    <source>
        <strain evidence="2">cv. HFTH1</strain>
        <tissue evidence="1">Young leaf</tissue>
    </source>
</reference>
<dbReference type="Proteomes" id="UP000290289">
    <property type="component" value="Chromosome 11"/>
</dbReference>
<dbReference type="EMBL" id="RDQH01000337">
    <property type="protein sequence ID" value="RXH83309.1"/>
    <property type="molecule type" value="Genomic_DNA"/>
</dbReference>
<keyword evidence="2" id="KW-1185">Reference proteome</keyword>
<proteinExistence type="predicted"/>
<accession>A0A498IJH4</accession>
<comment type="caution">
    <text evidence="1">The sequence shown here is derived from an EMBL/GenBank/DDBJ whole genome shotgun (WGS) entry which is preliminary data.</text>
</comment>
<gene>
    <name evidence="1" type="ORF">DVH24_005562</name>
</gene>
<dbReference type="AlphaFoldDB" id="A0A498IJH4"/>
<organism evidence="1 2">
    <name type="scientific">Malus domestica</name>
    <name type="common">Apple</name>
    <name type="synonym">Pyrus malus</name>
    <dbReference type="NCBI Taxonomy" id="3750"/>
    <lineage>
        <taxon>Eukaryota</taxon>
        <taxon>Viridiplantae</taxon>
        <taxon>Streptophyta</taxon>
        <taxon>Embryophyta</taxon>
        <taxon>Tracheophyta</taxon>
        <taxon>Spermatophyta</taxon>
        <taxon>Magnoliopsida</taxon>
        <taxon>eudicotyledons</taxon>
        <taxon>Gunneridae</taxon>
        <taxon>Pentapetalae</taxon>
        <taxon>rosids</taxon>
        <taxon>fabids</taxon>
        <taxon>Rosales</taxon>
        <taxon>Rosaceae</taxon>
        <taxon>Amygdaloideae</taxon>
        <taxon>Maleae</taxon>
        <taxon>Malus</taxon>
    </lineage>
</organism>
<evidence type="ECO:0000313" key="2">
    <source>
        <dbReference type="Proteomes" id="UP000290289"/>
    </source>
</evidence>